<gene>
    <name evidence="1" type="ORF">VSX56_18895</name>
</gene>
<sequence>MALGEKIVKELELTDGVDTLGKWMAHHLASLIEDAEGSDGAQTAARQEAVDLIFRLWEHRASMPGAADPMSALNRAIGVLDRIGPNSSPFYPHSKDMLERDLASLFDSLRELVAHGVILVAGQKEIPEYTAETFEHLAEEEQQFIIALGGWLSFLEQQKPTTPVINVVFNDDEQEKKKAEKEVNLEGLEPEERSRVLLSQSIDEQIENLRKFKAHLLGKVASDDSSTV</sequence>
<reference evidence="1 2" key="1">
    <citation type="submission" date="2024-06" db="EMBL/GenBank/DDBJ databases">
        <title>Thioclava kandeliae sp. nov. from a rhizosphere soil sample of Kandelia candel in a mangrove.</title>
        <authorList>
            <person name="Mu T."/>
        </authorList>
    </citation>
    <scope>NUCLEOTIDE SEQUENCE [LARGE SCALE GENOMIC DNA]</scope>
    <source>
        <strain evidence="1 2">CPCC 100088</strain>
    </source>
</reference>
<dbReference type="Proteomes" id="UP001438953">
    <property type="component" value="Unassembled WGS sequence"/>
</dbReference>
<proteinExistence type="predicted"/>
<name>A0ABV1SLP5_9RHOB</name>
<comment type="caution">
    <text evidence="1">The sequence shown here is derived from an EMBL/GenBank/DDBJ whole genome shotgun (WGS) entry which is preliminary data.</text>
</comment>
<organism evidence="1 2">
    <name type="scientific">Thioclava kandeliae</name>
    <dbReference type="NCBI Taxonomy" id="3070818"/>
    <lineage>
        <taxon>Bacteria</taxon>
        <taxon>Pseudomonadati</taxon>
        <taxon>Pseudomonadota</taxon>
        <taxon>Alphaproteobacteria</taxon>
        <taxon>Rhodobacterales</taxon>
        <taxon>Paracoccaceae</taxon>
        <taxon>Thioclava</taxon>
    </lineage>
</organism>
<evidence type="ECO:0000313" key="2">
    <source>
        <dbReference type="Proteomes" id="UP001438953"/>
    </source>
</evidence>
<evidence type="ECO:0000313" key="1">
    <source>
        <dbReference type="EMBL" id="MER5173828.1"/>
    </source>
</evidence>
<protein>
    <submittedName>
        <fullName evidence="1">Uncharacterized protein</fullName>
    </submittedName>
</protein>
<dbReference type="EMBL" id="JAYWLC010000031">
    <property type="protein sequence ID" value="MER5173828.1"/>
    <property type="molecule type" value="Genomic_DNA"/>
</dbReference>
<keyword evidence="2" id="KW-1185">Reference proteome</keyword>
<accession>A0ABV1SLP5</accession>